<dbReference type="Pfam" id="PF23757">
    <property type="entry name" value="TPR_HPS5_insect"/>
    <property type="match status" value="1"/>
</dbReference>
<keyword evidence="1 3" id="KW-0479">Metal-binding</keyword>
<dbReference type="AlphaFoldDB" id="A0A835GTW4"/>
<dbReference type="GO" id="GO:0005737">
    <property type="term" value="C:cytoplasm"/>
    <property type="evidence" value="ECO:0007669"/>
    <property type="project" value="TreeGrafter"/>
</dbReference>
<dbReference type="PANTHER" id="PTHR23287:SF18">
    <property type="entry name" value="BLOC-2 COMPLEX MEMBER HPS5"/>
    <property type="match status" value="1"/>
</dbReference>
<dbReference type="InterPro" id="IPR001841">
    <property type="entry name" value="Znf_RING"/>
</dbReference>
<evidence type="ECO:0000313" key="6">
    <source>
        <dbReference type="Proteomes" id="UP000648187"/>
    </source>
</evidence>
<dbReference type="InterPro" id="IPR015943">
    <property type="entry name" value="WD40/YVTN_repeat-like_dom_sf"/>
</dbReference>
<evidence type="ECO:0000256" key="1">
    <source>
        <dbReference type="ARBA" id="ARBA00022771"/>
    </source>
</evidence>
<dbReference type="PANTHER" id="PTHR23287">
    <property type="entry name" value="RUBY-EYE2-LIKE PROTEIN"/>
    <property type="match status" value="1"/>
</dbReference>
<dbReference type="GO" id="GO:0008270">
    <property type="term" value="F:zinc ion binding"/>
    <property type="evidence" value="ECO:0007669"/>
    <property type="project" value="UniProtKB-KW"/>
</dbReference>
<feature type="domain" description="RING-type" evidence="4">
    <location>
        <begin position="973"/>
        <end position="1017"/>
    </location>
</feature>
<dbReference type="InterPro" id="IPR036322">
    <property type="entry name" value="WD40_repeat_dom_sf"/>
</dbReference>
<feature type="non-terminal residue" evidence="5">
    <location>
        <position position="1025"/>
    </location>
</feature>
<keyword evidence="6" id="KW-1185">Reference proteome</keyword>
<evidence type="ECO:0000256" key="3">
    <source>
        <dbReference type="PROSITE-ProRule" id="PRU00175"/>
    </source>
</evidence>
<evidence type="ECO:0000313" key="5">
    <source>
        <dbReference type="EMBL" id="KAF9424425.1"/>
    </source>
</evidence>
<dbReference type="SUPFAM" id="SSF57850">
    <property type="entry name" value="RING/U-box"/>
    <property type="match status" value="1"/>
</dbReference>
<keyword evidence="2" id="KW-0862">Zinc</keyword>
<dbReference type="GO" id="GO:0048066">
    <property type="term" value="P:developmental pigmentation"/>
    <property type="evidence" value="ECO:0007669"/>
    <property type="project" value="TreeGrafter"/>
</dbReference>
<evidence type="ECO:0000256" key="2">
    <source>
        <dbReference type="ARBA" id="ARBA00022833"/>
    </source>
</evidence>
<dbReference type="InterPro" id="IPR056499">
    <property type="entry name" value="Beta-prop_HPS5-like"/>
</dbReference>
<comment type="caution">
    <text evidence="5">The sequence shown here is derived from an EMBL/GenBank/DDBJ whole genome shotgun (WGS) entry which is preliminary data.</text>
</comment>
<keyword evidence="1 3" id="KW-0863">Zinc-finger</keyword>
<name>A0A835GTW4_SPOEX</name>
<gene>
    <name evidence="5" type="ORF">HW555_000564</name>
</gene>
<sequence length="1025" mass="117515">FDTDTCYAASHKRKGGDENIQYKLKNDQLNMSCSDLPPYLLQELPDITGNINYPIQNVQRIKYTCFDISKSLIAFGATSGGIYVFNRTPCEFVQLIPNKDGAITRLAISKDEKQIGFANGRGLATRWSLHRCVEEHQGNEITAMIWSTNHMLFMGDDVGKISVLQPQNFIAKTMFQSSSLTIMSLDSRICQLDMKSCMLLVSTLTRCYVCDTSREQYRQIGQKLRDGEYGACFVDKKTNNEQHVAKTTQDFTEVRKYNIVNDDSGFAVGKDLENTLIFCARPSSRVWEATIDGTVIRTHQFKQVLGKKAMQLVSNESYQNEKVSLDATETNTEGQSVNFPNIFSTNGAIFSYRRNALYFLNIYDVDHTIWFDDYKDIVDCKVYHDMIYVWLSNGSLVNLKYLKVDKFLVKCYVDEKYVLCAELCALYRNYLLESNLSQKMHILVSLKDKLENKELLDSIKDVLDKFEGLKSNDATQLKSGIYIVDNTYHAQSSLLESDTKLNDDFKFTSLPPEAMQTLKDLSLRKMKHLSVDKHNEVKEVPVIEKQETQEEETVVKTIDADETIEQTPVVYDNDIIYKESSQKAIEIDNNSLERDKVNKTLYQYYKLSVVGKEKDRSNLVATIENYACDISQIYSLMLQLESYCIHIGAFDESKFVPNNIFLSYLNESEKKDELLDTIIKDEVLYKYFVDSCISVNMKSQKLSNIGCDCGFPLPYSRTHQTPMFSELIDEFIEKQWSNQTRSQCYDVCKRMPYLWRKILYLRRNEDLLNILRILLQMLDETLLHSFLPQFTLDTWERTVQLYATLHANMCLNCAKKFDHIIVKDTLSWDDLGALMIKSIGGRNAIKVMEKYASLIDEGAITVKFYHTCLMVTMYERYDATITGQLTDTLYSCYNFEDSRIEICRLLRSTLNGKPKNTALPIIAAAKSKHWGLRPLTAKIPSEDQEDNQEYILDASITSILDNLSFINNNITDCVLCGLPLQNTVLIKDGGLWVFKCGHTFHGACLELNKIKLCPSCSPLNDVSPK</sequence>
<dbReference type="InterPro" id="IPR056446">
    <property type="entry name" value="TPR_HPS5_insects"/>
</dbReference>
<dbReference type="SUPFAM" id="SSF50978">
    <property type="entry name" value="WD40 repeat-like"/>
    <property type="match status" value="1"/>
</dbReference>
<accession>A0A835GTW4</accession>
<proteinExistence type="predicted"/>
<dbReference type="EMBL" id="JACKWZ010000003">
    <property type="protein sequence ID" value="KAF9424425.1"/>
    <property type="molecule type" value="Genomic_DNA"/>
</dbReference>
<protein>
    <recommendedName>
        <fullName evidence="4">RING-type domain-containing protein</fullName>
    </recommendedName>
</protein>
<evidence type="ECO:0000259" key="4">
    <source>
        <dbReference type="PROSITE" id="PS50089"/>
    </source>
</evidence>
<organism evidence="5 6">
    <name type="scientific">Spodoptera exigua</name>
    <name type="common">Beet armyworm</name>
    <name type="synonym">Noctua fulgens</name>
    <dbReference type="NCBI Taxonomy" id="7107"/>
    <lineage>
        <taxon>Eukaryota</taxon>
        <taxon>Metazoa</taxon>
        <taxon>Ecdysozoa</taxon>
        <taxon>Arthropoda</taxon>
        <taxon>Hexapoda</taxon>
        <taxon>Insecta</taxon>
        <taxon>Pterygota</taxon>
        <taxon>Neoptera</taxon>
        <taxon>Endopterygota</taxon>
        <taxon>Lepidoptera</taxon>
        <taxon>Glossata</taxon>
        <taxon>Ditrysia</taxon>
        <taxon>Noctuoidea</taxon>
        <taxon>Noctuidae</taxon>
        <taxon>Amphipyrinae</taxon>
        <taxon>Spodoptera</taxon>
    </lineage>
</organism>
<dbReference type="Pfam" id="PF23756">
    <property type="entry name" value="Beta-prop_HPS5"/>
    <property type="match status" value="1"/>
</dbReference>
<dbReference type="Gene3D" id="2.130.10.10">
    <property type="entry name" value="YVTN repeat-like/Quinoprotein amine dehydrogenase"/>
    <property type="match status" value="1"/>
</dbReference>
<dbReference type="PROSITE" id="PS50089">
    <property type="entry name" value="ZF_RING_2"/>
    <property type="match status" value="1"/>
</dbReference>
<reference evidence="5" key="1">
    <citation type="submission" date="2020-08" db="EMBL/GenBank/DDBJ databases">
        <title>Spodoptera exigua strain:BAW_Kor-Di-RS1 Genome sequencing and assembly.</title>
        <authorList>
            <person name="Kim J."/>
            <person name="Nam H.Y."/>
            <person name="Kwon M."/>
            <person name="Choi J.H."/>
            <person name="Cho S.R."/>
            <person name="Kim G.-H."/>
        </authorList>
    </citation>
    <scope>NUCLEOTIDE SEQUENCE</scope>
    <source>
        <strain evidence="5">BAW_Kor-Di-RS1</strain>
        <tissue evidence="5">Whole-body</tissue>
    </source>
</reference>
<dbReference type="Proteomes" id="UP000648187">
    <property type="component" value="Unassembled WGS sequence"/>
</dbReference>